<dbReference type="EMBL" id="JAOB01000053">
    <property type="protein sequence ID" value="EUA32649.1"/>
    <property type="molecule type" value="Genomic_DNA"/>
</dbReference>
<gene>
    <name evidence="2" type="ORF">I553_10270</name>
</gene>
<accession>X8AM31</accession>
<feature type="compositionally biased region" description="Basic and acidic residues" evidence="1">
    <location>
        <begin position="152"/>
        <end position="161"/>
    </location>
</feature>
<organism evidence="2">
    <name type="scientific">Mycobacterium xenopi 4042</name>
    <dbReference type="NCBI Taxonomy" id="1299334"/>
    <lineage>
        <taxon>Bacteria</taxon>
        <taxon>Bacillati</taxon>
        <taxon>Actinomycetota</taxon>
        <taxon>Actinomycetes</taxon>
        <taxon>Mycobacteriales</taxon>
        <taxon>Mycobacteriaceae</taxon>
        <taxon>Mycobacterium</taxon>
    </lineage>
</organism>
<proteinExistence type="predicted"/>
<reference evidence="2" key="1">
    <citation type="submission" date="2014-01" db="EMBL/GenBank/DDBJ databases">
        <authorList>
            <person name="Brown-Elliot B."/>
            <person name="Wallace R."/>
            <person name="Lenaerts A."/>
            <person name="Ordway D."/>
            <person name="DeGroote M.A."/>
            <person name="Parker T."/>
            <person name="Sizemore C."/>
            <person name="Tallon L.J."/>
            <person name="Sadzewicz L.K."/>
            <person name="Sengamalay N."/>
            <person name="Fraser C.M."/>
            <person name="Hine E."/>
            <person name="Shefchek K.A."/>
            <person name="Das S.P."/>
            <person name="Tettelin H."/>
        </authorList>
    </citation>
    <scope>NUCLEOTIDE SEQUENCE [LARGE SCALE GENOMIC DNA]</scope>
    <source>
        <strain evidence="2">4042</strain>
    </source>
</reference>
<dbReference type="AlphaFoldDB" id="X8AM31"/>
<name>X8AM31_MYCXE</name>
<comment type="caution">
    <text evidence="2">The sequence shown here is derived from an EMBL/GenBank/DDBJ whole genome shotgun (WGS) entry which is preliminary data.</text>
</comment>
<feature type="compositionally biased region" description="Polar residues" evidence="1">
    <location>
        <begin position="130"/>
        <end position="148"/>
    </location>
</feature>
<feature type="region of interest" description="Disordered" evidence="1">
    <location>
        <begin position="49"/>
        <end position="161"/>
    </location>
</feature>
<evidence type="ECO:0000256" key="1">
    <source>
        <dbReference type="SAM" id="MobiDB-lite"/>
    </source>
</evidence>
<evidence type="ECO:0000313" key="2">
    <source>
        <dbReference type="EMBL" id="EUA32649.1"/>
    </source>
</evidence>
<sequence length="161" mass="17637">MEDIPNTRTAAPFFTTEVHFYGLKCRGVAVARRQRCPYPLTESRHAKLRAVGPSSCRSVRPRQYQPRRGVADREIGEASAASGDHRCRCAGSGRRRRRSRPSGASPREHPQCVTNATDPCPPPPGGSPARKTNSNNSRRINLESTSFASRPARSEHSATAS</sequence>
<protein>
    <submittedName>
        <fullName evidence="2">Uncharacterized protein</fullName>
    </submittedName>
</protein>